<gene>
    <name evidence="9" type="primary">trpF</name>
    <name evidence="11" type="ORF">ACFOUV_13425</name>
</gene>
<evidence type="ECO:0000256" key="2">
    <source>
        <dbReference type="ARBA" id="ARBA00004664"/>
    </source>
</evidence>
<dbReference type="Proteomes" id="UP001595772">
    <property type="component" value="Unassembled WGS sequence"/>
</dbReference>
<dbReference type="PANTHER" id="PTHR42894">
    <property type="entry name" value="N-(5'-PHOSPHORIBOSYL)ANTHRANILATE ISOMERASE"/>
    <property type="match status" value="1"/>
</dbReference>
<keyword evidence="6 9" id="KW-0822">Tryptophan biosynthesis</keyword>
<organism evidence="11 12">
    <name type="scientific">Oceanobacillus longus</name>
    <dbReference type="NCBI Taxonomy" id="930120"/>
    <lineage>
        <taxon>Bacteria</taxon>
        <taxon>Bacillati</taxon>
        <taxon>Bacillota</taxon>
        <taxon>Bacilli</taxon>
        <taxon>Bacillales</taxon>
        <taxon>Bacillaceae</taxon>
        <taxon>Oceanobacillus</taxon>
    </lineage>
</organism>
<evidence type="ECO:0000256" key="4">
    <source>
        <dbReference type="ARBA" id="ARBA00022272"/>
    </source>
</evidence>
<comment type="catalytic activity">
    <reaction evidence="1 9">
        <text>N-(5-phospho-beta-D-ribosyl)anthranilate = 1-(2-carboxyphenylamino)-1-deoxy-D-ribulose 5-phosphate</text>
        <dbReference type="Rhea" id="RHEA:21540"/>
        <dbReference type="ChEBI" id="CHEBI:18277"/>
        <dbReference type="ChEBI" id="CHEBI:58613"/>
        <dbReference type="EC" id="5.3.1.24"/>
    </reaction>
</comment>
<accession>A0ABV8GY28</accession>
<keyword evidence="8 9" id="KW-0413">Isomerase</keyword>
<name>A0ABV8GY28_9BACI</name>
<evidence type="ECO:0000256" key="6">
    <source>
        <dbReference type="ARBA" id="ARBA00022822"/>
    </source>
</evidence>
<dbReference type="PANTHER" id="PTHR42894:SF1">
    <property type="entry name" value="N-(5'-PHOSPHORIBOSYL)ANTHRANILATE ISOMERASE"/>
    <property type="match status" value="1"/>
</dbReference>
<dbReference type="InterPro" id="IPR044643">
    <property type="entry name" value="TrpF_fam"/>
</dbReference>
<dbReference type="CDD" id="cd00405">
    <property type="entry name" value="PRAI"/>
    <property type="match status" value="1"/>
</dbReference>
<sequence>MLVKICGITSKEAANGAVESGADFIGFVFADSKRKISPANAASISKSIPASVKKVGVFVNESVENMMQIAEVVGLDVIQLHGDEPPEVAEQLPYGIIKAFPAEKEVLEILKQYPCDYCLLDTPSKKSRGGNGTVFDWNLLDRLLLDRSKVILAGGLTPENVKIGIEKVNPIAVDVSSGVETDGKKDVNKIKQFITNAKQTRKDEVK</sequence>
<proteinExistence type="inferred from homology"/>
<feature type="domain" description="N-(5'phosphoribosyl) anthranilate isomerase (PRAI)" evidence="10">
    <location>
        <begin position="3"/>
        <end position="195"/>
    </location>
</feature>
<comment type="pathway">
    <text evidence="2 9">Amino-acid biosynthesis; L-tryptophan biosynthesis; L-tryptophan from chorismate: step 3/5.</text>
</comment>
<dbReference type="InterPro" id="IPR011060">
    <property type="entry name" value="RibuloseP-bd_barrel"/>
</dbReference>
<evidence type="ECO:0000313" key="11">
    <source>
        <dbReference type="EMBL" id="MFC4024798.1"/>
    </source>
</evidence>
<evidence type="ECO:0000256" key="9">
    <source>
        <dbReference type="HAMAP-Rule" id="MF_00135"/>
    </source>
</evidence>
<evidence type="ECO:0000256" key="7">
    <source>
        <dbReference type="ARBA" id="ARBA00023141"/>
    </source>
</evidence>
<dbReference type="GO" id="GO:0004640">
    <property type="term" value="F:phosphoribosylanthranilate isomerase activity"/>
    <property type="evidence" value="ECO:0007669"/>
    <property type="project" value="UniProtKB-EC"/>
</dbReference>
<evidence type="ECO:0000256" key="5">
    <source>
        <dbReference type="ARBA" id="ARBA00022605"/>
    </source>
</evidence>
<dbReference type="Gene3D" id="3.20.20.70">
    <property type="entry name" value="Aldolase class I"/>
    <property type="match status" value="1"/>
</dbReference>
<dbReference type="EC" id="5.3.1.24" evidence="3 9"/>
<comment type="caution">
    <text evidence="11">The sequence shown here is derived from an EMBL/GenBank/DDBJ whole genome shotgun (WGS) entry which is preliminary data.</text>
</comment>
<keyword evidence="7 9" id="KW-0057">Aromatic amino acid biosynthesis</keyword>
<evidence type="ECO:0000256" key="1">
    <source>
        <dbReference type="ARBA" id="ARBA00001164"/>
    </source>
</evidence>
<dbReference type="InterPro" id="IPR001240">
    <property type="entry name" value="PRAI_dom"/>
</dbReference>
<comment type="similarity">
    <text evidence="9">Belongs to the TrpF family.</text>
</comment>
<dbReference type="SUPFAM" id="SSF51366">
    <property type="entry name" value="Ribulose-phoshate binding barrel"/>
    <property type="match status" value="1"/>
</dbReference>
<evidence type="ECO:0000256" key="8">
    <source>
        <dbReference type="ARBA" id="ARBA00023235"/>
    </source>
</evidence>
<dbReference type="InterPro" id="IPR013785">
    <property type="entry name" value="Aldolase_TIM"/>
</dbReference>
<dbReference type="HAMAP" id="MF_00135">
    <property type="entry name" value="PRAI"/>
    <property type="match status" value="1"/>
</dbReference>
<protein>
    <recommendedName>
        <fullName evidence="4 9">N-(5'-phosphoribosyl)anthranilate isomerase</fullName>
        <shortName evidence="9">PRAI</shortName>
        <ecNumber evidence="3 9">5.3.1.24</ecNumber>
    </recommendedName>
</protein>
<dbReference type="Pfam" id="PF00697">
    <property type="entry name" value="PRAI"/>
    <property type="match status" value="1"/>
</dbReference>
<dbReference type="NCBIfam" id="NF002300">
    <property type="entry name" value="PRK01222.1-7"/>
    <property type="match status" value="1"/>
</dbReference>
<evidence type="ECO:0000256" key="3">
    <source>
        <dbReference type="ARBA" id="ARBA00012572"/>
    </source>
</evidence>
<dbReference type="RefSeq" id="WP_379497299.1">
    <property type="nucleotide sequence ID" value="NZ_JBHSAO010000010.1"/>
</dbReference>
<evidence type="ECO:0000313" key="12">
    <source>
        <dbReference type="Proteomes" id="UP001595772"/>
    </source>
</evidence>
<reference evidence="12" key="1">
    <citation type="journal article" date="2019" name="Int. J. Syst. Evol. Microbiol.">
        <title>The Global Catalogue of Microorganisms (GCM) 10K type strain sequencing project: providing services to taxonomists for standard genome sequencing and annotation.</title>
        <authorList>
            <consortium name="The Broad Institute Genomics Platform"/>
            <consortium name="The Broad Institute Genome Sequencing Center for Infectious Disease"/>
            <person name="Wu L."/>
            <person name="Ma J."/>
        </authorList>
    </citation>
    <scope>NUCLEOTIDE SEQUENCE [LARGE SCALE GENOMIC DNA]</scope>
    <source>
        <strain evidence="12">IBRC-M 10703</strain>
    </source>
</reference>
<keyword evidence="12" id="KW-1185">Reference proteome</keyword>
<keyword evidence="5 9" id="KW-0028">Amino-acid biosynthesis</keyword>
<evidence type="ECO:0000259" key="10">
    <source>
        <dbReference type="Pfam" id="PF00697"/>
    </source>
</evidence>
<dbReference type="EMBL" id="JBHSAO010000010">
    <property type="protein sequence ID" value="MFC4024798.1"/>
    <property type="molecule type" value="Genomic_DNA"/>
</dbReference>